<evidence type="ECO:0000256" key="9">
    <source>
        <dbReference type="ARBA" id="ARBA00022989"/>
    </source>
</evidence>
<dbReference type="Pfam" id="PF00211">
    <property type="entry name" value="Guanylate_cyc"/>
    <property type="match status" value="1"/>
</dbReference>
<evidence type="ECO:0000256" key="4">
    <source>
        <dbReference type="ARBA" id="ARBA00022692"/>
    </source>
</evidence>
<evidence type="ECO:0000259" key="13">
    <source>
        <dbReference type="PROSITE" id="PS50125"/>
    </source>
</evidence>
<organism evidence="14 15">
    <name type="scientific">Timema podura</name>
    <name type="common">Walking stick</name>
    <dbReference type="NCBI Taxonomy" id="61482"/>
    <lineage>
        <taxon>Eukaryota</taxon>
        <taxon>Metazoa</taxon>
        <taxon>Ecdysozoa</taxon>
        <taxon>Arthropoda</taxon>
        <taxon>Hexapoda</taxon>
        <taxon>Insecta</taxon>
        <taxon>Pterygota</taxon>
        <taxon>Neoptera</taxon>
        <taxon>Polyneoptera</taxon>
        <taxon>Phasmatodea</taxon>
        <taxon>Timematodea</taxon>
        <taxon>Timematoidea</taxon>
        <taxon>Timematidae</taxon>
        <taxon>Timema</taxon>
    </lineage>
</organism>
<evidence type="ECO:0000256" key="5">
    <source>
        <dbReference type="ARBA" id="ARBA00022723"/>
    </source>
</evidence>
<sequence length="317" mass="35848">MKGELSNLDSNYEDTIEVMIPISPIEYNSTSTPEESNILITLEDATFLSTCPAYLYSTALSLTLVSVFLRVGFLLKMSLMMASLVVHSAIYINLPQFQKYYNRPLDGFDGLPYQVKLVLPLLVLVILLHILDRQIEFTSRTDFLWRAKLKIEQEDVETMRGINKILLENYSARTRGRGFPGQQEHSETVPRELQLCLSHVPGTVTQEIQLCLSLVPGTLPREIQLCLSLVPGIELYHESYSCVAVMFASIPNYKEFYDENDVNKQGLECLRLLNEIICDFDKLLLKPKFSCIEKIKTIGSTYMLASGLCPGKEKGGE</sequence>
<evidence type="ECO:0000256" key="10">
    <source>
        <dbReference type="ARBA" id="ARBA00023136"/>
    </source>
</evidence>
<feature type="transmembrane region" description="Helical" evidence="12">
    <location>
        <begin position="53"/>
        <end position="71"/>
    </location>
</feature>
<protein>
    <recommendedName>
        <fullName evidence="3">adenylate cyclase</fullName>
        <ecNumber evidence="3">4.6.1.1</ecNumber>
    </recommendedName>
</protein>
<gene>
    <name evidence="14" type="ORF">TPAB3V08_LOCUS12600</name>
</gene>
<dbReference type="InterPro" id="IPR001054">
    <property type="entry name" value="A/G_cyclase"/>
</dbReference>
<feature type="domain" description="Guanylate cyclase" evidence="13">
    <location>
        <begin position="244"/>
        <end position="317"/>
    </location>
</feature>
<comment type="catalytic activity">
    <reaction evidence="1">
        <text>ATP = 3',5'-cyclic AMP + diphosphate</text>
        <dbReference type="Rhea" id="RHEA:15389"/>
        <dbReference type="ChEBI" id="CHEBI:30616"/>
        <dbReference type="ChEBI" id="CHEBI:33019"/>
        <dbReference type="ChEBI" id="CHEBI:58165"/>
        <dbReference type="EC" id="4.6.1.1"/>
    </reaction>
</comment>
<proteinExistence type="predicted"/>
<dbReference type="PANTHER" id="PTHR45627">
    <property type="entry name" value="ADENYLATE CYCLASE TYPE 1"/>
    <property type="match status" value="1"/>
</dbReference>
<keyword evidence="11" id="KW-0456">Lyase</keyword>
<feature type="transmembrane region" description="Helical" evidence="12">
    <location>
        <begin position="114"/>
        <end position="131"/>
    </location>
</feature>
<reference evidence="14" key="1">
    <citation type="submission" date="2021-03" db="EMBL/GenBank/DDBJ databases">
        <authorList>
            <person name="Tran Van P."/>
        </authorList>
    </citation>
    <scope>NUCLEOTIDE SEQUENCE</scope>
</reference>
<evidence type="ECO:0000256" key="11">
    <source>
        <dbReference type="ARBA" id="ARBA00023239"/>
    </source>
</evidence>
<feature type="transmembrane region" description="Helical" evidence="12">
    <location>
        <begin position="78"/>
        <end position="94"/>
    </location>
</feature>
<dbReference type="Proteomes" id="UP001153148">
    <property type="component" value="Unassembled WGS sequence"/>
</dbReference>
<keyword evidence="15" id="KW-1185">Reference proteome</keyword>
<feature type="non-terminal residue" evidence="14">
    <location>
        <position position="317"/>
    </location>
</feature>
<keyword evidence="7" id="KW-0067">ATP-binding</keyword>
<evidence type="ECO:0000313" key="14">
    <source>
        <dbReference type="EMBL" id="CAG2065656.1"/>
    </source>
</evidence>
<dbReference type="Gene3D" id="3.30.70.1230">
    <property type="entry name" value="Nucleotide cyclase"/>
    <property type="match status" value="1"/>
</dbReference>
<comment type="caution">
    <text evidence="14">The sequence shown here is derived from an EMBL/GenBank/DDBJ whole genome shotgun (WGS) entry which is preliminary data.</text>
</comment>
<dbReference type="EMBL" id="CAJPIN010045472">
    <property type="protein sequence ID" value="CAG2065656.1"/>
    <property type="molecule type" value="Genomic_DNA"/>
</dbReference>
<dbReference type="InterPro" id="IPR029787">
    <property type="entry name" value="Nucleotide_cyclase"/>
</dbReference>
<evidence type="ECO:0000313" key="15">
    <source>
        <dbReference type="Proteomes" id="UP001153148"/>
    </source>
</evidence>
<evidence type="ECO:0000256" key="12">
    <source>
        <dbReference type="SAM" id="Phobius"/>
    </source>
</evidence>
<dbReference type="EC" id="4.6.1.1" evidence="3"/>
<keyword evidence="10 12" id="KW-0472">Membrane</keyword>
<dbReference type="PANTHER" id="PTHR45627:SF12">
    <property type="entry name" value="ADENYLATE CYCLASE TYPE 2"/>
    <property type="match status" value="1"/>
</dbReference>
<dbReference type="PROSITE" id="PS50125">
    <property type="entry name" value="GUANYLATE_CYCLASE_2"/>
    <property type="match status" value="1"/>
</dbReference>
<name>A0ABN7PG60_TIMPD</name>
<evidence type="ECO:0000256" key="6">
    <source>
        <dbReference type="ARBA" id="ARBA00022741"/>
    </source>
</evidence>
<evidence type="ECO:0000256" key="8">
    <source>
        <dbReference type="ARBA" id="ARBA00022842"/>
    </source>
</evidence>
<accession>A0ABN7PG60</accession>
<keyword evidence="4 12" id="KW-0812">Transmembrane</keyword>
<keyword evidence="9 12" id="KW-1133">Transmembrane helix</keyword>
<evidence type="ECO:0000256" key="2">
    <source>
        <dbReference type="ARBA" id="ARBA00004141"/>
    </source>
</evidence>
<evidence type="ECO:0000256" key="7">
    <source>
        <dbReference type="ARBA" id="ARBA00022840"/>
    </source>
</evidence>
<keyword evidence="6" id="KW-0547">Nucleotide-binding</keyword>
<keyword evidence="5" id="KW-0479">Metal-binding</keyword>
<comment type="subcellular location">
    <subcellularLocation>
        <location evidence="2">Membrane</location>
        <topology evidence="2">Multi-pass membrane protein</topology>
    </subcellularLocation>
</comment>
<dbReference type="SUPFAM" id="SSF55073">
    <property type="entry name" value="Nucleotide cyclase"/>
    <property type="match status" value="1"/>
</dbReference>
<evidence type="ECO:0000256" key="3">
    <source>
        <dbReference type="ARBA" id="ARBA00012201"/>
    </source>
</evidence>
<evidence type="ECO:0000256" key="1">
    <source>
        <dbReference type="ARBA" id="ARBA00001593"/>
    </source>
</evidence>
<keyword evidence="8" id="KW-0460">Magnesium</keyword>